<name>A0ABW4MUI7_9BACI</name>
<feature type="domain" description="Nucleoside phosphorylase" evidence="1">
    <location>
        <begin position="4"/>
        <end position="114"/>
    </location>
</feature>
<accession>A0ABW4MUI7</accession>
<dbReference type="EMBL" id="JBHUEK010000034">
    <property type="protein sequence ID" value="MFD1781530.1"/>
    <property type="molecule type" value="Genomic_DNA"/>
</dbReference>
<dbReference type="RefSeq" id="WP_388041866.1">
    <property type="nucleotide sequence ID" value="NZ_JBHUEK010000034.1"/>
</dbReference>
<dbReference type="Proteomes" id="UP001597227">
    <property type="component" value="Unassembled WGS sequence"/>
</dbReference>
<reference evidence="3" key="1">
    <citation type="journal article" date="2019" name="Int. J. Syst. Evol. Microbiol.">
        <title>The Global Catalogue of Microorganisms (GCM) 10K type strain sequencing project: providing services to taxonomists for standard genome sequencing and annotation.</title>
        <authorList>
            <consortium name="The Broad Institute Genomics Platform"/>
            <consortium name="The Broad Institute Genome Sequencing Center for Infectious Disease"/>
            <person name="Wu L."/>
            <person name="Ma J."/>
        </authorList>
    </citation>
    <scope>NUCLEOTIDE SEQUENCE [LARGE SCALE GENOMIC DNA]</scope>
    <source>
        <strain evidence="3">CCUG 15531</strain>
    </source>
</reference>
<proteinExistence type="predicted"/>
<dbReference type="InterPro" id="IPR000845">
    <property type="entry name" value="Nucleoside_phosphorylase_d"/>
</dbReference>
<sequence length="122" mass="13578">METGYYEADKELIALAEDAAKNLPEEVHVVKARVATGDQFIASAEKSEWILDTFNAYVVEMEGGAVGQVAYLNDIPYLVIRSASDDAGEEAVMKWEDFKQMAVTNSSTIIEGILENMEYKYL</sequence>
<evidence type="ECO:0000313" key="2">
    <source>
        <dbReference type="EMBL" id="MFD1781530.1"/>
    </source>
</evidence>
<keyword evidence="3" id="KW-1185">Reference proteome</keyword>
<organism evidence="2 3">
    <name type="scientific">Fredinandcohnia salidurans</name>
    <dbReference type="NCBI Taxonomy" id="2595041"/>
    <lineage>
        <taxon>Bacteria</taxon>
        <taxon>Bacillati</taxon>
        <taxon>Bacillota</taxon>
        <taxon>Bacilli</taxon>
        <taxon>Bacillales</taxon>
        <taxon>Bacillaceae</taxon>
        <taxon>Fredinandcohnia</taxon>
    </lineage>
</organism>
<evidence type="ECO:0000313" key="3">
    <source>
        <dbReference type="Proteomes" id="UP001597227"/>
    </source>
</evidence>
<dbReference type="InterPro" id="IPR035994">
    <property type="entry name" value="Nucleoside_phosphorylase_sf"/>
</dbReference>
<dbReference type="CDD" id="cd09008">
    <property type="entry name" value="MTAN"/>
    <property type="match status" value="1"/>
</dbReference>
<dbReference type="Gene3D" id="3.40.50.1580">
    <property type="entry name" value="Nucleoside phosphorylase domain"/>
    <property type="match status" value="1"/>
</dbReference>
<gene>
    <name evidence="2" type="ORF">ACFSFW_23055</name>
</gene>
<dbReference type="PANTHER" id="PTHR46832">
    <property type="entry name" value="5'-METHYLTHIOADENOSINE/S-ADENOSYLHOMOCYSTEINE NUCLEOSIDASE"/>
    <property type="match status" value="1"/>
</dbReference>
<dbReference type="SUPFAM" id="SSF53167">
    <property type="entry name" value="Purine and uridine phosphorylases"/>
    <property type="match status" value="1"/>
</dbReference>
<protein>
    <submittedName>
        <fullName evidence="2">5'-methylthioadenosine/S-adenosylhomocysteine nucleosidase</fullName>
    </submittedName>
</protein>
<evidence type="ECO:0000259" key="1">
    <source>
        <dbReference type="Pfam" id="PF01048"/>
    </source>
</evidence>
<dbReference type="Pfam" id="PF01048">
    <property type="entry name" value="PNP_UDP_1"/>
    <property type="match status" value="1"/>
</dbReference>
<dbReference type="PANTHER" id="PTHR46832:SF1">
    <property type="entry name" value="5'-METHYLTHIOADENOSINE_S-ADENOSYLHOMOCYSTEINE NUCLEOSIDASE"/>
    <property type="match status" value="1"/>
</dbReference>
<comment type="caution">
    <text evidence="2">The sequence shown here is derived from an EMBL/GenBank/DDBJ whole genome shotgun (WGS) entry which is preliminary data.</text>
</comment>